<proteinExistence type="predicted"/>
<dbReference type="AlphaFoldDB" id="K9US12"/>
<dbReference type="KEGG" id="cmp:Cha6605_6232"/>
<dbReference type="Proteomes" id="UP000010366">
    <property type="component" value="Plasmid pCHA6605.01"/>
</dbReference>
<evidence type="ECO:0000313" key="2">
    <source>
        <dbReference type="Proteomes" id="UP000010366"/>
    </source>
</evidence>
<dbReference type="RefSeq" id="WP_015328944.1">
    <property type="nucleotide sequence ID" value="NC_020053.1"/>
</dbReference>
<keyword evidence="2" id="KW-1185">Reference proteome</keyword>
<name>K9US12_CHAP6</name>
<keyword evidence="1" id="KW-0614">Plasmid</keyword>
<evidence type="ECO:0000313" key="1">
    <source>
        <dbReference type="EMBL" id="AFY97059.1"/>
    </source>
</evidence>
<dbReference type="HOGENOM" id="CLU_2011183_0_0_3"/>
<dbReference type="EMBL" id="CP003601">
    <property type="protein sequence ID" value="AFY97059.1"/>
    <property type="molecule type" value="Genomic_DNA"/>
</dbReference>
<accession>K9US12</accession>
<gene>
    <name evidence="1" type="ORF">Cha6605_6232</name>
</gene>
<dbReference type="OrthoDB" id="573212at2"/>
<organism evidence="1 2">
    <name type="scientific">Chamaesiphon minutus (strain ATCC 27169 / PCC 6605)</name>
    <dbReference type="NCBI Taxonomy" id="1173020"/>
    <lineage>
        <taxon>Bacteria</taxon>
        <taxon>Bacillati</taxon>
        <taxon>Cyanobacteriota</taxon>
        <taxon>Cyanophyceae</taxon>
        <taxon>Gomontiellales</taxon>
        <taxon>Chamaesiphonaceae</taxon>
        <taxon>Chamaesiphon</taxon>
    </lineage>
</organism>
<protein>
    <recommendedName>
        <fullName evidence="3">Nucleic acid-binding protein, contains PIN domain</fullName>
    </recommendedName>
</protein>
<evidence type="ECO:0008006" key="3">
    <source>
        <dbReference type="Google" id="ProtNLM"/>
    </source>
</evidence>
<geneLocation type="plasmid" evidence="1 2">
    <name>pCHA6605.01</name>
</geneLocation>
<sequence length="123" mass="13771">MIPLLDADALISLSQSDGKLLSLTSSEVLDLVVSECHYPDYCNAHQFIERSGLSVVIANPTLLPEVNYSRSPSLSFHDILNLHYAISCQRTLVTNSKCLIFACNDKHIKTISYHEFLEKFALN</sequence>
<reference evidence="1 2" key="1">
    <citation type="submission" date="2012-05" db="EMBL/GenBank/DDBJ databases">
        <title>Noncontiguous Finished plasmid 1 of genome of Chamaesiphon sp. PCC 6605.</title>
        <authorList>
            <consortium name="US DOE Joint Genome Institute"/>
            <person name="Gugger M."/>
            <person name="Coursin T."/>
            <person name="Rippka R."/>
            <person name="Tandeau De Marsac N."/>
            <person name="Huntemann M."/>
            <person name="Wei C.-L."/>
            <person name="Han J."/>
            <person name="Detter J.C."/>
            <person name="Han C."/>
            <person name="Tapia R."/>
            <person name="Chen A."/>
            <person name="Kyrpides N."/>
            <person name="Mavromatis K."/>
            <person name="Markowitz V."/>
            <person name="Szeto E."/>
            <person name="Ivanova N."/>
            <person name="Pagani I."/>
            <person name="Pati A."/>
            <person name="Goodwin L."/>
            <person name="Nordberg H.P."/>
            <person name="Cantor M.N."/>
            <person name="Hua S.X."/>
            <person name="Woyke T."/>
            <person name="Kerfeld C.A."/>
        </authorList>
    </citation>
    <scope>NUCLEOTIDE SEQUENCE [LARGE SCALE GENOMIC DNA]</scope>
    <source>
        <strain evidence="2">ATCC 27169 / PCC 6605</strain>
        <plasmid evidence="2">Plasmid pCHA6605.01</plasmid>
    </source>
</reference>